<organism evidence="2 3">
    <name type="scientific">Dreissena polymorpha</name>
    <name type="common">Zebra mussel</name>
    <name type="synonym">Mytilus polymorpha</name>
    <dbReference type="NCBI Taxonomy" id="45954"/>
    <lineage>
        <taxon>Eukaryota</taxon>
        <taxon>Metazoa</taxon>
        <taxon>Spiralia</taxon>
        <taxon>Lophotrochozoa</taxon>
        <taxon>Mollusca</taxon>
        <taxon>Bivalvia</taxon>
        <taxon>Autobranchia</taxon>
        <taxon>Heteroconchia</taxon>
        <taxon>Euheterodonta</taxon>
        <taxon>Imparidentia</taxon>
        <taxon>Neoheterodontei</taxon>
        <taxon>Myida</taxon>
        <taxon>Dreissenoidea</taxon>
        <taxon>Dreissenidae</taxon>
        <taxon>Dreissena</taxon>
    </lineage>
</organism>
<protein>
    <submittedName>
        <fullName evidence="2">Uncharacterized protein</fullName>
    </submittedName>
</protein>
<feature type="region of interest" description="Disordered" evidence="1">
    <location>
        <begin position="82"/>
        <end position="166"/>
    </location>
</feature>
<evidence type="ECO:0000256" key="1">
    <source>
        <dbReference type="SAM" id="MobiDB-lite"/>
    </source>
</evidence>
<evidence type="ECO:0000313" key="3">
    <source>
        <dbReference type="Proteomes" id="UP000828390"/>
    </source>
</evidence>
<feature type="compositionally biased region" description="Polar residues" evidence="1">
    <location>
        <begin position="40"/>
        <end position="51"/>
    </location>
</feature>
<sequence>MDKSWSLSHFDQPQTPRTSNGHDQLTFQSPDTGHDGGVVCQSSSDRMTPTIHTGDIDRGPTDRSRSDQMAAAILRSLAGEITGHDMTGRSPSLVRSGHMTGRSPVRSFMTGPVQSPSPVRSGLVRSGHRSTVRGRHRSSSSDYSSSNSSSTNESSSSRTTRVSDHVVKIPVSSQPIYISTLQPIQMATSQKTSTSTNLTRSPSYSFMESHVSSPHVSAPMLTATCVGTSGAQLTTTATLSAPQVSSTVSSRVPPNATHSNPDVLWRVKLNQMRTLIWINFWLPSGVHDLWGLSSNWTISITEQLVRTFDPTMVTKARSRLDTRLPIGTTVLSVFQSLESVNKTIPKRGDMWKVPKDFAESKLQERNYKPPIVRSIQPGMNSLRTAPLTSGFLFGGRIQEAITADKDNQLHASLARNNSGQHQGAFKQPSFRPPAVPAPKKAKRNNLFSERPAVNPRSGPNRPSSYNRPSFSKKFSEQTQAGSEEFQTFCLQGRPYPFYLHNLRCRKYQSGPDFFIFQTDGFKLLQTHGFILW</sequence>
<feature type="region of interest" description="Disordered" evidence="1">
    <location>
        <begin position="417"/>
        <end position="476"/>
    </location>
</feature>
<gene>
    <name evidence="2" type="ORF">DPMN_032863</name>
</gene>
<feature type="compositionally biased region" description="Basic and acidic residues" evidence="1">
    <location>
        <begin position="54"/>
        <end position="66"/>
    </location>
</feature>
<accession>A0A9D4M3S8</accession>
<comment type="caution">
    <text evidence="2">The sequence shown here is derived from an EMBL/GenBank/DDBJ whole genome shotgun (WGS) entry which is preliminary data.</text>
</comment>
<feature type="compositionally biased region" description="Polar residues" evidence="1">
    <location>
        <begin position="460"/>
        <end position="469"/>
    </location>
</feature>
<feature type="compositionally biased region" description="Basic residues" evidence="1">
    <location>
        <begin position="126"/>
        <end position="138"/>
    </location>
</feature>
<dbReference type="EMBL" id="JAIWYP010000002">
    <property type="protein sequence ID" value="KAH3869693.1"/>
    <property type="molecule type" value="Genomic_DNA"/>
</dbReference>
<dbReference type="Proteomes" id="UP000828390">
    <property type="component" value="Unassembled WGS sequence"/>
</dbReference>
<keyword evidence="3" id="KW-1185">Reference proteome</keyword>
<dbReference type="AlphaFoldDB" id="A0A9D4M3S8"/>
<name>A0A9D4M3S8_DREPO</name>
<feature type="region of interest" description="Disordered" evidence="1">
    <location>
        <begin position="1"/>
        <end position="67"/>
    </location>
</feature>
<feature type="compositionally biased region" description="Polar residues" evidence="1">
    <location>
        <begin position="1"/>
        <end position="31"/>
    </location>
</feature>
<evidence type="ECO:0000313" key="2">
    <source>
        <dbReference type="EMBL" id="KAH3869693.1"/>
    </source>
</evidence>
<feature type="compositionally biased region" description="Low complexity" evidence="1">
    <location>
        <begin position="140"/>
        <end position="160"/>
    </location>
</feature>
<proteinExistence type="predicted"/>
<reference evidence="2" key="2">
    <citation type="submission" date="2020-11" db="EMBL/GenBank/DDBJ databases">
        <authorList>
            <person name="McCartney M.A."/>
            <person name="Auch B."/>
            <person name="Kono T."/>
            <person name="Mallez S."/>
            <person name="Becker A."/>
            <person name="Gohl D.M."/>
            <person name="Silverstein K.A.T."/>
            <person name="Koren S."/>
            <person name="Bechman K.B."/>
            <person name="Herman A."/>
            <person name="Abrahante J.E."/>
            <person name="Garbe J."/>
        </authorList>
    </citation>
    <scope>NUCLEOTIDE SEQUENCE</scope>
    <source>
        <strain evidence="2">Duluth1</strain>
        <tissue evidence="2">Whole animal</tissue>
    </source>
</reference>
<reference evidence="2" key="1">
    <citation type="journal article" date="2019" name="bioRxiv">
        <title>The Genome of the Zebra Mussel, Dreissena polymorpha: A Resource for Invasive Species Research.</title>
        <authorList>
            <person name="McCartney M.A."/>
            <person name="Auch B."/>
            <person name="Kono T."/>
            <person name="Mallez S."/>
            <person name="Zhang Y."/>
            <person name="Obille A."/>
            <person name="Becker A."/>
            <person name="Abrahante J.E."/>
            <person name="Garbe J."/>
            <person name="Badalamenti J.P."/>
            <person name="Herman A."/>
            <person name="Mangelson H."/>
            <person name="Liachko I."/>
            <person name="Sullivan S."/>
            <person name="Sone E.D."/>
            <person name="Koren S."/>
            <person name="Silverstein K.A.T."/>
            <person name="Beckman K.B."/>
            <person name="Gohl D.M."/>
        </authorList>
    </citation>
    <scope>NUCLEOTIDE SEQUENCE</scope>
    <source>
        <strain evidence="2">Duluth1</strain>
        <tissue evidence="2">Whole animal</tissue>
    </source>
</reference>